<gene>
    <name evidence="1" type="ORF">METZ01_LOCUS469937</name>
</gene>
<dbReference type="InterPro" id="IPR046345">
    <property type="entry name" value="TraB_PrgY-like"/>
</dbReference>
<accession>A0A383BB69</accession>
<proteinExistence type="predicted"/>
<organism evidence="1">
    <name type="scientific">marine metagenome</name>
    <dbReference type="NCBI Taxonomy" id="408172"/>
    <lineage>
        <taxon>unclassified sequences</taxon>
        <taxon>metagenomes</taxon>
        <taxon>ecological metagenomes</taxon>
    </lineage>
</organism>
<sequence>GDTFGSSPGSEMLAAAKIARTIGADVNLIDKPIIPTLKGAWKNMPWNEFWNLIMDSLISFVGGGDLNLDQSMKTGDFSKELVEFSERYPSIKTQLIDRRDAHMSVSLVKLFRTKKYDRIIAVVGEGHIEGISTRLSFLNPEIVRLKDLLQRKGNSVSFSIEV</sequence>
<feature type="non-terminal residue" evidence="1">
    <location>
        <position position="1"/>
    </location>
</feature>
<dbReference type="PANTHER" id="PTHR21530">
    <property type="entry name" value="PHEROMONE SHUTDOWN PROTEIN"/>
    <property type="match status" value="1"/>
</dbReference>
<dbReference type="CDD" id="cd14726">
    <property type="entry name" value="TraB_PrgY-like"/>
    <property type="match status" value="1"/>
</dbReference>
<dbReference type="PANTHER" id="PTHR21530:SF7">
    <property type="entry name" value="TRAB DOMAIN-CONTAINING PROTEIN"/>
    <property type="match status" value="1"/>
</dbReference>
<evidence type="ECO:0008006" key="2">
    <source>
        <dbReference type="Google" id="ProtNLM"/>
    </source>
</evidence>
<dbReference type="EMBL" id="UINC01198911">
    <property type="protein sequence ID" value="SVE17083.1"/>
    <property type="molecule type" value="Genomic_DNA"/>
</dbReference>
<dbReference type="Pfam" id="PF01963">
    <property type="entry name" value="TraB_PrgY_gumN"/>
    <property type="match status" value="1"/>
</dbReference>
<dbReference type="InterPro" id="IPR002816">
    <property type="entry name" value="TraB/PrgY/GumN_fam"/>
</dbReference>
<protein>
    <recommendedName>
        <fullName evidence="2">Haem-binding uptake Tiki superfamily ChaN domain-containing protein</fullName>
    </recommendedName>
</protein>
<evidence type="ECO:0000313" key="1">
    <source>
        <dbReference type="EMBL" id="SVE17083.1"/>
    </source>
</evidence>
<name>A0A383BB69_9ZZZZ</name>
<dbReference type="AlphaFoldDB" id="A0A383BB69"/>
<reference evidence="1" key="1">
    <citation type="submission" date="2018-05" db="EMBL/GenBank/DDBJ databases">
        <authorList>
            <person name="Lanie J.A."/>
            <person name="Ng W.-L."/>
            <person name="Kazmierczak K.M."/>
            <person name="Andrzejewski T.M."/>
            <person name="Davidsen T.M."/>
            <person name="Wayne K.J."/>
            <person name="Tettelin H."/>
            <person name="Glass J.I."/>
            <person name="Rusch D."/>
            <person name="Podicherti R."/>
            <person name="Tsui H.-C.T."/>
            <person name="Winkler M.E."/>
        </authorList>
    </citation>
    <scope>NUCLEOTIDE SEQUENCE</scope>
</reference>